<dbReference type="OrthoDB" id="4824179at2"/>
<evidence type="ECO:0000313" key="2">
    <source>
        <dbReference type="Proteomes" id="UP000275356"/>
    </source>
</evidence>
<name>A0A3N2D9D7_9MICO</name>
<dbReference type="AlphaFoldDB" id="A0A3N2D9D7"/>
<dbReference type="Proteomes" id="UP000275356">
    <property type="component" value="Unassembled WGS sequence"/>
</dbReference>
<dbReference type="RefSeq" id="WP_148059541.1">
    <property type="nucleotide sequence ID" value="NZ_CALFQU010000048.1"/>
</dbReference>
<sequence length="142" mass="15386">MDSPSPSRRRALPWARPPRVADVGDGFVLAEAAAHQDPLAALAGRSAPVHLDVTFVDAPEAVVAVSRNRNVGFVPASHAEAIRAQLSLLRPRERLGHEAEAFVRDGVWHVWVGPGPRPTDVEIPVDTIQPKPRRIAGVPLER</sequence>
<gene>
    <name evidence="1" type="ORF">EDD28_0874</name>
</gene>
<reference evidence="1 2" key="1">
    <citation type="submission" date="2018-11" db="EMBL/GenBank/DDBJ databases">
        <title>Sequencing the genomes of 1000 actinobacteria strains.</title>
        <authorList>
            <person name="Klenk H.-P."/>
        </authorList>
    </citation>
    <scope>NUCLEOTIDE SEQUENCE [LARGE SCALE GENOMIC DNA]</scope>
    <source>
        <strain evidence="1 2">DSM 13521</strain>
    </source>
</reference>
<organism evidence="1 2">
    <name type="scientific">Salana multivorans</name>
    <dbReference type="NCBI Taxonomy" id="120377"/>
    <lineage>
        <taxon>Bacteria</taxon>
        <taxon>Bacillati</taxon>
        <taxon>Actinomycetota</taxon>
        <taxon>Actinomycetes</taxon>
        <taxon>Micrococcales</taxon>
        <taxon>Beutenbergiaceae</taxon>
        <taxon>Salana</taxon>
    </lineage>
</organism>
<keyword evidence="2" id="KW-1185">Reference proteome</keyword>
<accession>A0A3N2D9D7</accession>
<protein>
    <recommendedName>
        <fullName evidence="3">HIRAN domain-containing protein</fullName>
    </recommendedName>
</protein>
<dbReference type="EMBL" id="RKHQ01000001">
    <property type="protein sequence ID" value="ROR96292.1"/>
    <property type="molecule type" value="Genomic_DNA"/>
</dbReference>
<comment type="caution">
    <text evidence="1">The sequence shown here is derived from an EMBL/GenBank/DDBJ whole genome shotgun (WGS) entry which is preliminary data.</text>
</comment>
<proteinExistence type="predicted"/>
<evidence type="ECO:0000313" key="1">
    <source>
        <dbReference type="EMBL" id="ROR96292.1"/>
    </source>
</evidence>
<evidence type="ECO:0008006" key="3">
    <source>
        <dbReference type="Google" id="ProtNLM"/>
    </source>
</evidence>